<comment type="caution">
    <text evidence="1">The sequence shown here is derived from an EMBL/GenBank/DDBJ whole genome shotgun (WGS) entry which is preliminary data.</text>
</comment>
<proteinExistence type="predicted"/>
<dbReference type="EMBL" id="CM045772">
    <property type="protein sequence ID" value="KAI7985948.1"/>
    <property type="molecule type" value="Genomic_DNA"/>
</dbReference>
<protein>
    <submittedName>
        <fullName evidence="1">Uncharacterized protein</fullName>
    </submittedName>
</protein>
<gene>
    <name evidence="1" type="ORF">LOK49_LG14G02076</name>
</gene>
<name>A0ACC0FAY5_9ERIC</name>
<keyword evidence="2" id="KW-1185">Reference proteome</keyword>
<evidence type="ECO:0000313" key="2">
    <source>
        <dbReference type="Proteomes" id="UP001060215"/>
    </source>
</evidence>
<reference evidence="1 2" key="1">
    <citation type="journal article" date="2022" name="Plant J.">
        <title>Chromosome-level genome of Camellia lanceoleosa provides a valuable resource for understanding genome evolution and self-incompatibility.</title>
        <authorList>
            <person name="Gong W."/>
            <person name="Xiao S."/>
            <person name="Wang L."/>
            <person name="Liao Z."/>
            <person name="Chang Y."/>
            <person name="Mo W."/>
            <person name="Hu G."/>
            <person name="Li W."/>
            <person name="Zhao G."/>
            <person name="Zhu H."/>
            <person name="Hu X."/>
            <person name="Ji K."/>
            <person name="Xiang X."/>
            <person name="Song Q."/>
            <person name="Yuan D."/>
            <person name="Jin S."/>
            <person name="Zhang L."/>
        </authorList>
    </citation>
    <scope>NUCLEOTIDE SEQUENCE [LARGE SCALE GENOMIC DNA]</scope>
    <source>
        <strain evidence="1">SQ_2022a</strain>
    </source>
</reference>
<sequence length="91" mass="9816">MEAKDIKMGKGKKARFPPRRGQIKAKMFRAVVKKVKILASMMGLRRKKGGRGGGAGGIGGGGGSSDSTKLPPIFYNREGHSDFYKSLYKPS</sequence>
<organism evidence="1 2">
    <name type="scientific">Camellia lanceoleosa</name>
    <dbReference type="NCBI Taxonomy" id="1840588"/>
    <lineage>
        <taxon>Eukaryota</taxon>
        <taxon>Viridiplantae</taxon>
        <taxon>Streptophyta</taxon>
        <taxon>Embryophyta</taxon>
        <taxon>Tracheophyta</taxon>
        <taxon>Spermatophyta</taxon>
        <taxon>Magnoliopsida</taxon>
        <taxon>eudicotyledons</taxon>
        <taxon>Gunneridae</taxon>
        <taxon>Pentapetalae</taxon>
        <taxon>asterids</taxon>
        <taxon>Ericales</taxon>
        <taxon>Theaceae</taxon>
        <taxon>Camellia</taxon>
    </lineage>
</organism>
<accession>A0ACC0FAY5</accession>
<evidence type="ECO:0000313" key="1">
    <source>
        <dbReference type="EMBL" id="KAI7985948.1"/>
    </source>
</evidence>
<dbReference type="Proteomes" id="UP001060215">
    <property type="component" value="Chromosome 15"/>
</dbReference>